<dbReference type="Pfam" id="PF13432">
    <property type="entry name" value="TPR_16"/>
    <property type="match status" value="4"/>
</dbReference>
<reference evidence="4" key="1">
    <citation type="submission" date="2013-12" db="EMBL/GenBank/DDBJ databases">
        <title>The Genome Sequence of Aphanomyces astaci APO3.</title>
        <authorList>
            <consortium name="The Broad Institute Genomics Platform"/>
            <person name="Russ C."/>
            <person name="Tyler B."/>
            <person name="van West P."/>
            <person name="Dieguez-Uribeondo J."/>
            <person name="Young S.K."/>
            <person name="Zeng Q."/>
            <person name="Gargeya S."/>
            <person name="Fitzgerald M."/>
            <person name="Abouelleil A."/>
            <person name="Alvarado L."/>
            <person name="Chapman S.B."/>
            <person name="Gainer-Dewar J."/>
            <person name="Goldberg J."/>
            <person name="Griggs A."/>
            <person name="Gujja S."/>
            <person name="Hansen M."/>
            <person name="Howarth C."/>
            <person name="Imamovic A."/>
            <person name="Ireland A."/>
            <person name="Larimer J."/>
            <person name="McCowan C."/>
            <person name="Murphy C."/>
            <person name="Pearson M."/>
            <person name="Poon T.W."/>
            <person name="Priest M."/>
            <person name="Roberts A."/>
            <person name="Saif S."/>
            <person name="Shea T."/>
            <person name="Sykes S."/>
            <person name="Wortman J."/>
            <person name="Nusbaum C."/>
            <person name="Birren B."/>
        </authorList>
    </citation>
    <scope>NUCLEOTIDE SEQUENCE [LARGE SCALE GENOMIC DNA]</scope>
    <source>
        <strain evidence="4">APO3</strain>
    </source>
</reference>
<evidence type="ECO:0000256" key="3">
    <source>
        <dbReference type="PROSITE-ProRule" id="PRU00339"/>
    </source>
</evidence>
<name>W4GEW2_APHAT</name>
<feature type="repeat" description="TPR" evidence="3">
    <location>
        <begin position="1016"/>
        <end position="1049"/>
    </location>
</feature>
<dbReference type="SMART" id="SM00028">
    <property type="entry name" value="TPR"/>
    <property type="match status" value="10"/>
</dbReference>
<dbReference type="STRING" id="112090.W4GEW2"/>
<dbReference type="InterPro" id="IPR019734">
    <property type="entry name" value="TPR_rpt"/>
</dbReference>
<gene>
    <name evidence="4" type="ORF">H257_08392</name>
</gene>
<protein>
    <recommendedName>
        <fullName evidence="5">TPR-like protein</fullName>
    </recommendedName>
</protein>
<evidence type="ECO:0008006" key="5">
    <source>
        <dbReference type="Google" id="ProtNLM"/>
    </source>
</evidence>
<dbReference type="GeneID" id="20810388"/>
<dbReference type="PANTHER" id="PTHR15704:SF7">
    <property type="entry name" value="SUPERKILLER COMPLEX PROTEIN 3"/>
    <property type="match status" value="1"/>
</dbReference>
<evidence type="ECO:0000313" key="4">
    <source>
        <dbReference type="EMBL" id="ETV78210.1"/>
    </source>
</evidence>
<accession>W4GEW2</accession>
<dbReference type="PROSITE" id="PS50005">
    <property type="entry name" value="TPR"/>
    <property type="match status" value="2"/>
</dbReference>
<feature type="repeat" description="TPR" evidence="3">
    <location>
        <begin position="913"/>
        <end position="946"/>
    </location>
</feature>
<dbReference type="GO" id="GO:0055087">
    <property type="term" value="C:Ski complex"/>
    <property type="evidence" value="ECO:0007669"/>
    <property type="project" value="InterPro"/>
</dbReference>
<sequence>MLKHYLNEAKLKLKDEAYEDALDASSKALDLDGMNFQALMVKGKCLVHLQNATLAETTYRRAVELQPEMPLVWKGLLEVYEMTNAHAKAIEPLEKLSAILIKNEKWDRCQKVVSDLATTATAASLVPKALNAWHPLVVSVADKPALFLGAFPNADVPSEIQIWISVLHLVQTHRTVGPFHSVDIILDNIVRLVPSLSWADEDIQQDEDAAKNMPWAPPSAAASLRSDVAAAIDIAVDNAWRKVKQAPCDAKPAARQALDALAAHLTRACPRAKRAAEVRLLRIEDNDSEVLSPAEEEQCLAVLKSTASSTTSPLVHLYRGLDQANAGQFPEAVASILQGVASIPEHIQARVVVAMLSLESATFDPQRCLDMIRAAQDAVQCRFDTLGTSPRSYSDTAMNLLQARALIAQHNWANAIMVYEGIIEHEPFLPDAVIGLTEAHLHQSNLDDAASTMQFLPPQESAAYCAAKGWLAYHQGDLAAAQAILEAGLAYPDVTWALKYRLARVYWDLGGDFQTNKAFCVAQLVGAAKLNPHEAVIFRWLGTYYLDVAADPVRAEKCFLKALSLDPSCQVCGLALTDSLYATNYERAVQLWTDMAATPVHAPWALLRLAQHDVTHGNETAIAHLHKLLRHDPHNASLWAALGHVYQVFGRIVAAQKSYAKSLSLVGSPDDATNLPSTSVLCELARIELSLGLLDEALAHLTTAVEAGVTTTSNDQTNVGAAVHKLLAETLFTQAKTLCAQGLYGRSHDKLKQASTVLCTYLDQTSQSDDDDNDATTSLYKLVGDIHLFAFYLPVDDTWLSFLQQGTDAYLKALSAQLHDAMALFDVGVGYWVQAQARAYLQNVPMAKWSLQHQPAYPPETLSPVTTARSYLTQSLQANPNDANVWNALGAVHDHIVLKQFAFVRAIELENLDAAWANLGMLYLQSGHLALAQKAFLSLQGVNPNHPAMWLGNGLMECQNQDPAQAHAAFTCAMELRLDLDILHGFAYTALLSRTGSLDQALFALKKYNERDARHPAAINSLGVALMRTGLFQQAVAAFQSALELVKNDVLFVAGVTRNLVQALIHVKQFDLADTALHALDKSSPQVSLLKATVLVGRGGHDKEALAALDQAVKDLPASLTDSGVVHVHLTRSVLLHQLGHVDASRESLQALLLTHPGKSDAILTVMLTLGGASMWWSPSEATMTQALCGPLVALYQKLNLGAECKRICDFWTTTFPKDPNGWLALAQSSLHFGKLVGPLSCSPTSSVPSSVLPYDATLLRYQIESVEQLFGSWHASDAAVRKWLHLHPVDSLAPLLVAMALLKRLAIAPTDESLLHQAKTWLESYASNATSSTPYTTWLWHVLNSYLYADMDNAKATFHAVDATTLVTTDLSAHVPVLLYQARSVVYTDPDAAIALYLAYLKQEKGAKAVKVELAVLLEAQGYIKSAWRLWKDVDDGETNEWKGLVAVKRAFLQRENPKLAAKCLRDLGPFNVSDAFVQAFKAEFDLA</sequence>
<proteinExistence type="predicted"/>
<evidence type="ECO:0000256" key="2">
    <source>
        <dbReference type="ARBA" id="ARBA00022803"/>
    </source>
</evidence>
<dbReference type="InterPro" id="IPR011990">
    <property type="entry name" value="TPR-like_helical_dom_sf"/>
</dbReference>
<dbReference type="GO" id="GO:0006401">
    <property type="term" value="P:RNA catabolic process"/>
    <property type="evidence" value="ECO:0007669"/>
    <property type="project" value="InterPro"/>
</dbReference>
<dbReference type="RefSeq" id="XP_009832547.1">
    <property type="nucleotide sequence ID" value="XM_009834245.1"/>
</dbReference>
<keyword evidence="1" id="KW-0677">Repeat</keyword>
<dbReference type="OrthoDB" id="421075at2759"/>
<keyword evidence="2 3" id="KW-0802">TPR repeat</keyword>
<dbReference type="SUPFAM" id="SSF48452">
    <property type="entry name" value="TPR-like"/>
    <property type="match status" value="3"/>
</dbReference>
<organism evidence="4">
    <name type="scientific">Aphanomyces astaci</name>
    <name type="common">Crayfish plague agent</name>
    <dbReference type="NCBI Taxonomy" id="112090"/>
    <lineage>
        <taxon>Eukaryota</taxon>
        <taxon>Sar</taxon>
        <taxon>Stramenopiles</taxon>
        <taxon>Oomycota</taxon>
        <taxon>Saprolegniomycetes</taxon>
        <taxon>Saprolegniales</taxon>
        <taxon>Verrucalvaceae</taxon>
        <taxon>Aphanomyces</taxon>
    </lineage>
</organism>
<dbReference type="PANTHER" id="PTHR15704">
    <property type="entry name" value="SUPERKILLER 3 PROTEIN-RELATED"/>
    <property type="match status" value="1"/>
</dbReference>
<dbReference type="VEuPathDB" id="FungiDB:H257_08392"/>
<evidence type="ECO:0000256" key="1">
    <source>
        <dbReference type="ARBA" id="ARBA00022737"/>
    </source>
</evidence>
<dbReference type="InterPro" id="IPR039226">
    <property type="entry name" value="Ski3/TTC37"/>
</dbReference>
<dbReference type="EMBL" id="KI913131">
    <property type="protein sequence ID" value="ETV78210.1"/>
    <property type="molecule type" value="Genomic_DNA"/>
</dbReference>
<dbReference type="Gene3D" id="1.25.40.10">
    <property type="entry name" value="Tetratricopeptide repeat domain"/>
    <property type="match status" value="5"/>
</dbReference>